<feature type="transmembrane region" description="Helical" evidence="7">
    <location>
        <begin position="163"/>
        <end position="192"/>
    </location>
</feature>
<evidence type="ECO:0000256" key="1">
    <source>
        <dbReference type="ARBA" id="ARBA00004651"/>
    </source>
</evidence>
<evidence type="ECO:0000256" key="3">
    <source>
        <dbReference type="ARBA" id="ARBA00022475"/>
    </source>
</evidence>
<dbReference type="InterPro" id="IPR000515">
    <property type="entry name" value="MetI-like"/>
</dbReference>
<comment type="subcellular location">
    <subcellularLocation>
        <location evidence="1 7">Cell membrane</location>
        <topology evidence="1 7">Multi-pass membrane protein</topology>
    </subcellularLocation>
</comment>
<dbReference type="Proteomes" id="UP000196655">
    <property type="component" value="Unassembled WGS sequence"/>
</dbReference>
<dbReference type="GO" id="GO:0005886">
    <property type="term" value="C:plasma membrane"/>
    <property type="evidence" value="ECO:0007669"/>
    <property type="project" value="UniProtKB-SubCell"/>
</dbReference>
<feature type="transmembrane region" description="Helical" evidence="7">
    <location>
        <begin position="213"/>
        <end position="238"/>
    </location>
</feature>
<dbReference type="PANTHER" id="PTHR30193">
    <property type="entry name" value="ABC TRANSPORTER PERMEASE PROTEIN"/>
    <property type="match status" value="1"/>
</dbReference>
<evidence type="ECO:0000256" key="4">
    <source>
        <dbReference type="ARBA" id="ARBA00022692"/>
    </source>
</evidence>
<dbReference type="Pfam" id="PF00528">
    <property type="entry name" value="BPD_transp_1"/>
    <property type="match status" value="1"/>
</dbReference>
<organism evidence="9 10">
    <name type="scientific">Inquilinus limosus</name>
    <dbReference type="NCBI Taxonomy" id="171674"/>
    <lineage>
        <taxon>Bacteria</taxon>
        <taxon>Pseudomonadati</taxon>
        <taxon>Pseudomonadota</taxon>
        <taxon>Alphaproteobacteria</taxon>
        <taxon>Rhodospirillales</taxon>
        <taxon>Rhodospirillaceae</taxon>
        <taxon>Inquilinus</taxon>
    </lineage>
</organism>
<gene>
    <name evidence="9" type="ORF">BWR60_01310</name>
</gene>
<protein>
    <submittedName>
        <fullName evidence="9">ABC transporter permease</fullName>
    </submittedName>
</protein>
<comment type="similarity">
    <text evidence="7">Belongs to the binding-protein-dependent transport system permease family.</text>
</comment>
<dbReference type="InterPro" id="IPR051393">
    <property type="entry name" value="ABC_transporter_permease"/>
</dbReference>
<dbReference type="SUPFAM" id="SSF161098">
    <property type="entry name" value="MetI-like"/>
    <property type="match status" value="1"/>
</dbReference>
<dbReference type="PROSITE" id="PS50928">
    <property type="entry name" value="ABC_TM1"/>
    <property type="match status" value="1"/>
</dbReference>
<reference evidence="10" key="1">
    <citation type="submission" date="2017-05" db="EMBL/GenBank/DDBJ databases">
        <authorList>
            <person name="Macchi M."/>
            <person name="Festa S."/>
            <person name="Coppotelli B.M."/>
            <person name="Morelli I.S."/>
        </authorList>
    </citation>
    <scope>NUCLEOTIDE SEQUENCE [LARGE SCALE GENOMIC DNA]</scope>
    <source>
        <strain evidence="10">I</strain>
    </source>
</reference>
<proteinExistence type="inferred from homology"/>
<evidence type="ECO:0000259" key="8">
    <source>
        <dbReference type="PROSITE" id="PS50928"/>
    </source>
</evidence>
<keyword evidence="4 7" id="KW-0812">Transmembrane</keyword>
<evidence type="ECO:0000256" key="7">
    <source>
        <dbReference type="RuleBase" id="RU363032"/>
    </source>
</evidence>
<sequence>MTRSAPLSRPATARREALLGWCLALPATLLLAVLVLAPLAVVLGLSLTDYSLGQADTRFVGGANYARLWGDPTIRRALANTATYVGLVVPAAVGLGLGLALLIQARRRLRHVYEVVFFLPVTSTFVAMAFVWQYLLHGRIGPINGWLQQLGLGRVDFLTDPSVAIYALAAIGAWQLIGFNVILFLAGLASLPRDVHDAAALDGMRGVERFARVTWPLLAPTALFVTVTSCITACQVFDSVAALTRGGPMGSTDVLLYRIYQTAYQQLDIGLGAALSVVFLAIIVAISLLQVAIADRRIHQS</sequence>
<name>A0A211ZVM5_9PROT</name>
<keyword evidence="10" id="KW-1185">Reference proteome</keyword>
<evidence type="ECO:0000256" key="6">
    <source>
        <dbReference type="ARBA" id="ARBA00023136"/>
    </source>
</evidence>
<dbReference type="EMBL" id="NHON01000001">
    <property type="protein sequence ID" value="OWJ69269.1"/>
    <property type="molecule type" value="Genomic_DNA"/>
</dbReference>
<evidence type="ECO:0000256" key="5">
    <source>
        <dbReference type="ARBA" id="ARBA00022989"/>
    </source>
</evidence>
<dbReference type="AlphaFoldDB" id="A0A211ZVM5"/>
<evidence type="ECO:0000313" key="9">
    <source>
        <dbReference type="EMBL" id="OWJ69269.1"/>
    </source>
</evidence>
<dbReference type="STRING" id="1122125.GCA_000423185_02256"/>
<keyword evidence="3" id="KW-1003">Cell membrane</keyword>
<feature type="transmembrane region" description="Helical" evidence="7">
    <location>
        <begin position="82"/>
        <end position="103"/>
    </location>
</feature>
<evidence type="ECO:0000256" key="2">
    <source>
        <dbReference type="ARBA" id="ARBA00022448"/>
    </source>
</evidence>
<keyword evidence="6 7" id="KW-0472">Membrane</keyword>
<feature type="transmembrane region" description="Helical" evidence="7">
    <location>
        <begin position="269"/>
        <end position="293"/>
    </location>
</feature>
<evidence type="ECO:0000313" key="10">
    <source>
        <dbReference type="Proteomes" id="UP000196655"/>
    </source>
</evidence>
<feature type="domain" description="ABC transmembrane type-1" evidence="8">
    <location>
        <begin position="78"/>
        <end position="290"/>
    </location>
</feature>
<dbReference type="PANTHER" id="PTHR30193:SF37">
    <property type="entry name" value="INNER MEMBRANE ABC TRANSPORTER PERMEASE PROTEIN YCJO"/>
    <property type="match status" value="1"/>
</dbReference>
<accession>A0A211ZVM5</accession>
<dbReference type="Gene3D" id="1.10.3720.10">
    <property type="entry name" value="MetI-like"/>
    <property type="match status" value="1"/>
</dbReference>
<comment type="caution">
    <text evidence="9">The sequence shown here is derived from an EMBL/GenBank/DDBJ whole genome shotgun (WGS) entry which is preliminary data.</text>
</comment>
<feature type="transmembrane region" description="Helical" evidence="7">
    <location>
        <begin position="115"/>
        <end position="135"/>
    </location>
</feature>
<keyword evidence="5 7" id="KW-1133">Transmembrane helix</keyword>
<keyword evidence="2 7" id="KW-0813">Transport</keyword>
<dbReference type="InterPro" id="IPR035906">
    <property type="entry name" value="MetI-like_sf"/>
</dbReference>
<dbReference type="CDD" id="cd06261">
    <property type="entry name" value="TM_PBP2"/>
    <property type="match status" value="1"/>
</dbReference>
<dbReference type="GO" id="GO:0055085">
    <property type="term" value="P:transmembrane transport"/>
    <property type="evidence" value="ECO:0007669"/>
    <property type="project" value="InterPro"/>
</dbReference>